<feature type="transmembrane region" description="Helical" evidence="8">
    <location>
        <begin position="226"/>
        <end position="243"/>
    </location>
</feature>
<feature type="transmembrane region" description="Helical" evidence="8">
    <location>
        <begin position="43"/>
        <end position="61"/>
    </location>
</feature>
<dbReference type="EC" id="2.5.1.74" evidence="8 9"/>
<evidence type="ECO:0000256" key="2">
    <source>
        <dbReference type="ARBA" id="ARBA00022428"/>
    </source>
</evidence>
<name>A0A6G9IAG6_9GAMM</name>
<sequence length="302" mass="33987">MRKLDQLSIWLTSFRLKTLPLAISAILVGSALAYWQQQFHFGIMFFSLLTATLLQILSNLANDYGDALSGADKHGRIGPERGIQLGLITLQQLKLALKINTVLVIISGLILLWLSYHSWLSFFGFILLGLLAIIAAITYTVGSKPYGYQGLGDLSVLVFFGLVSIMGSYYLQTESLKLFLVFPAIGCGLLSVAVLNINNLRDIDSDRLNHKRTLVVMIGERAGRHYHVILLILSLILLSYFSWCYLASVWSWLFLLVTPLYLQHLYRVLTYQTPKQVPPLLYQMIRIALLTDLLYCIGIILS</sequence>
<comment type="catalytic activity">
    <reaction evidence="8">
        <text>an all-trans-polyprenyl diphosphate + 1,4-dihydroxy-2-naphthoate + H(+) = a 2-demethylmenaquinol + CO2 + diphosphate</text>
        <dbReference type="Rhea" id="RHEA:26478"/>
        <dbReference type="Rhea" id="RHEA-COMP:9563"/>
        <dbReference type="Rhea" id="RHEA-COMP:9564"/>
        <dbReference type="ChEBI" id="CHEBI:11173"/>
        <dbReference type="ChEBI" id="CHEBI:15378"/>
        <dbReference type="ChEBI" id="CHEBI:16526"/>
        <dbReference type="ChEBI" id="CHEBI:33019"/>
        <dbReference type="ChEBI" id="CHEBI:55437"/>
        <dbReference type="ChEBI" id="CHEBI:58914"/>
        <dbReference type="EC" id="2.5.1.74"/>
    </reaction>
</comment>
<dbReference type="NCBIfam" id="NF004750">
    <property type="entry name" value="PRK06080.1-2"/>
    <property type="match status" value="1"/>
</dbReference>
<protein>
    <recommendedName>
        <fullName evidence="8 9">1,4-dihydroxy-2-naphthoate octaprenyltransferase</fullName>
        <shortName evidence="8">DHNA-octaprenyltransferase</shortName>
        <ecNumber evidence="8 9">2.5.1.74</ecNumber>
    </recommendedName>
</protein>
<feature type="transmembrane region" description="Helical" evidence="8">
    <location>
        <begin position="95"/>
        <end position="116"/>
    </location>
</feature>
<dbReference type="RefSeq" id="WP_166914985.1">
    <property type="nucleotide sequence ID" value="NZ_CP050253.1"/>
</dbReference>
<dbReference type="GO" id="GO:0042371">
    <property type="term" value="P:vitamin K biosynthetic process"/>
    <property type="evidence" value="ECO:0007669"/>
    <property type="project" value="TreeGrafter"/>
</dbReference>
<dbReference type="PIRSF" id="PIRSF005355">
    <property type="entry name" value="UBIAD1"/>
    <property type="match status" value="1"/>
</dbReference>
<dbReference type="InterPro" id="IPR000537">
    <property type="entry name" value="UbiA_prenyltransferase"/>
</dbReference>
<dbReference type="AlphaFoldDB" id="A0A6G9IAG6"/>
<comment type="pathway">
    <text evidence="8">Quinol/quinone metabolism; menaquinone biosynthesis; menaquinol from 1,4-dihydroxy-2-naphthoate: step 1/2.</text>
</comment>
<dbReference type="NCBIfam" id="TIGR00751">
    <property type="entry name" value="menA"/>
    <property type="match status" value="1"/>
</dbReference>
<keyword evidence="3 8" id="KW-1003">Cell membrane</keyword>
<dbReference type="UniPathway" id="UPA00079">
    <property type="reaction ID" value="UER00168"/>
</dbReference>
<evidence type="ECO:0000256" key="3">
    <source>
        <dbReference type="ARBA" id="ARBA00022475"/>
    </source>
</evidence>
<feature type="transmembrane region" description="Helical" evidence="8">
    <location>
        <begin position="178"/>
        <end position="197"/>
    </location>
</feature>
<keyword evidence="6 8" id="KW-1133">Transmembrane helix</keyword>
<keyword evidence="11" id="KW-1185">Reference proteome</keyword>
<reference evidence="10 11" key="1">
    <citation type="submission" date="2020-03" db="EMBL/GenBank/DDBJ databases">
        <title>Complete genome sequence of Orbus sp. IPMB12 (BCRC 80908).</title>
        <authorList>
            <person name="Lo W.-S."/>
            <person name="Chang T.-H."/>
            <person name="Kuo C.-H."/>
        </authorList>
    </citation>
    <scope>NUCLEOTIDE SEQUENCE [LARGE SCALE GENOMIC DNA]</scope>
    <source>
        <strain evidence="10 11">IPMB12</strain>
    </source>
</reference>
<keyword evidence="7 8" id="KW-0472">Membrane</keyword>
<dbReference type="Proteomes" id="UP000501168">
    <property type="component" value="Chromosome"/>
</dbReference>
<keyword evidence="4 8" id="KW-0808">Transferase</keyword>
<evidence type="ECO:0000313" key="11">
    <source>
        <dbReference type="Proteomes" id="UP000501168"/>
    </source>
</evidence>
<dbReference type="InterPro" id="IPR044878">
    <property type="entry name" value="UbiA_sf"/>
</dbReference>
<dbReference type="InParanoid" id="A0A6G9IAG6"/>
<feature type="transmembrane region" description="Helical" evidence="8">
    <location>
        <begin position="281"/>
        <end position="301"/>
    </location>
</feature>
<comment type="subcellular location">
    <subcellularLocation>
        <location evidence="8">Cell membrane</location>
        <topology evidence="8">Multi-pass membrane protein</topology>
    </subcellularLocation>
    <subcellularLocation>
        <location evidence="1">Membrane</location>
        <topology evidence="1">Multi-pass membrane protein</topology>
    </subcellularLocation>
</comment>
<keyword evidence="2 8" id="KW-0474">Menaquinone biosynthesis</keyword>
<feature type="transmembrane region" description="Helical" evidence="8">
    <location>
        <begin position="154"/>
        <end position="172"/>
    </location>
</feature>
<evidence type="ECO:0000313" key="10">
    <source>
        <dbReference type="EMBL" id="QIQ20819.1"/>
    </source>
</evidence>
<dbReference type="Pfam" id="PF01040">
    <property type="entry name" value="UbiA"/>
    <property type="match status" value="1"/>
</dbReference>
<dbReference type="CDD" id="cd13962">
    <property type="entry name" value="PT_UbiA_UBIAD1"/>
    <property type="match status" value="1"/>
</dbReference>
<dbReference type="InterPro" id="IPR026046">
    <property type="entry name" value="UBIAD1"/>
</dbReference>
<gene>
    <name evidence="8" type="primary">menA</name>
    <name evidence="10" type="ORF">IPMB12_03475</name>
</gene>
<evidence type="ECO:0000256" key="8">
    <source>
        <dbReference type="HAMAP-Rule" id="MF_01937"/>
    </source>
</evidence>
<dbReference type="Gene3D" id="1.10.357.140">
    <property type="entry name" value="UbiA prenyltransferase"/>
    <property type="match status" value="1"/>
</dbReference>
<evidence type="ECO:0000256" key="5">
    <source>
        <dbReference type="ARBA" id="ARBA00022692"/>
    </source>
</evidence>
<organism evidence="10 11">
    <name type="scientific">Zophobihabitans entericus</name>
    <dbReference type="NCBI Taxonomy" id="1635327"/>
    <lineage>
        <taxon>Bacteria</taxon>
        <taxon>Pseudomonadati</taxon>
        <taxon>Pseudomonadota</taxon>
        <taxon>Gammaproteobacteria</taxon>
        <taxon>Orbales</taxon>
        <taxon>Orbaceae</taxon>
        <taxon>Zophobihabitans</taxon>
    </lineage>
</organism>
<evidence type="ECO:0000256" key="4">
    <source>
        <dbReference type="ARBA" id="ARBA00022679"/>
    </source>
</evidence>
<evidence type="ECO:0000256" key="7">
    <source>
        <dbReference type="ARBA" id="ARBA00023136"/>
    </source>
</evidence>
<comment type="similarity">
    <text evidence="8">Belongs to the MenA family. Type 1 subfamily.</text>
</comment>
<dbReference type="GO" id="GO:0046428">
    <property type="term" value="F:1,4-dihydroxy-2-naphthoate polyprenyltransferase activity"/>
    <property type="evidence" value="ECO:0007669"/>
    <property type="project" value="UniProtKB-UniRule"/>
</dbReference>
<dbReference type="InterPro" id="IPR004657">
    <property type="entry name" value="MenA"/>
</dbReference>
<accession>A0A6G9IAG6</accession>
<evidence type="ECO:0000256" key="1">
    <source>
        <dbReference type="ARBA" id="ARBA00004141"/>
    </source>
</evidence>
<dbReference type="EMBL" id="CP050253">
    <property type="protein sequence ID" value="QIQ20819.1"/>
    <property type="molecule type" value="Genomic_DNA"/>
</dbReference>
<proteinExistence type="inferred from homology"/>
<evidence type="ECO:0000256" key="6">
    <source>
        <dbReference type="ARBA" id="ARBA00022989"/>
    </source>
</evidence>
<dbReference type="FunCoup" id="A0A6G9IAG6">
    <property type="interactions" value="297"/>
</dbReference>
<comment type="function">
    <text evidence="8">Conversion of 1,4-dihydroxy-2-naphthoate (DHNA) to demethylmenaquinone (DMK).</text>
</comment>
<dbReference type="PANTHER" id="PTHR13929:SF0">
    <property type="entry name" value="UBIA PRENYLTRANSFERASE DOMAIN-CONTAINING PROTEIN 1"/>
    <property type="match status" value="1"/>
</dbReference>
<keyword evidence="5 8" id="KW-0812">Transmembrane</keyword>
<evidence type="ECO:0000256" key="9">
    <source>
        <dbReference type="NCBIfam" id="TIGR00751"/>
    </source>
</evidence>
<feature type="transmembrane region" description="Helical" evidence="8">
    <location>
        <begin position="122"/>
        <end position="142"/>
    </location>
</feature>
<dbReference type="PANTHER" id="PTHR13929">
    <property type="entry name" value="1,4-DIHYDROXY-2-NAPHTHOATE OCTAPRENYLTRANSFERASE"/>
    <property type="match status" value="1"/>
</dbReference>
<dbReference type="GO" id="GO:0005886">
    <property type="term" value="C:plasma membrane"/>
    <property type="evidence" value="ECO:0007669"/>
    <property type="project" value="UniProtKB-SubCell"/>
</dbReference>
<dbReference type="HAMAP" id="MF_01937">
    <property type="entry name" value="MenA_1"/>
    <property type="match status" value="1"/>
</dbReference>
<dbReference type="KEGG" id="orb:IPMB12_03475"/>
<dbReference type="GO" id="GO:0009234">
    <property type="term" value="P:menaquinone biosynthetic process"/>
    <property type="evidence" value="ECO:0007669"/>
    <property type="project" value="UniProtKB-UniRule"/>
</dbReference>